<proteinExistence type="predicted"/>
<name>A0ABU9IFN8_9SPHN</name>
<organism evidence="2 3">
    <name type="scientific">Aurantiacibacter gilvus</name>
    <dbReference type="NCBI Taxonomy" id="3139141"/>
    <lineage>
        <taxon>Bacteria</taxon>
        <taxon>Pseudomonadati</taxon>
        <taxon>Pseudomonadota</taxon>
        <taxon>Alphaproteobacteria</taxon>
        <taxon>Sphingomonadales</taxon>
        <taxon>Erythrobacteraceae</taxon>
        <taxon>Aurantiacibacter</taxon>
    </lineage>
</organism>
<evidence type="ECO:0000313" key="2">
    <source>
        <dbReference type="EMBL" id="MEL1251240.1"/>
    </source>
</evidence>
<dbReference type="InterPro" id="IPR045500">
    <property type="entry name" value="DUF6491"/>
</dbReference>
<feature type="chain" id="PRO_5045963271" evidence="1">
    <location>
        <begin position="28"/>
        <end position="143"/>
    </location>
</feature>
<reference evidence="2 3" key="1">
    <citation type="submission" date="2024-04" db="EMBL/GenBank/DDBJ databases">
        <title>Aurantiacibacter sp. DGU6 16S ribosomal RNA gene Genome sequencing and assembly.</title>
        <authorList>
            <person name="Park S."/>
        </authorList>
    </citation>
    <scope>NUCLEOTIDE SEQUENCE [LARGE SCALE GENOMIC DNA]</scope>
    <source>
        <strain evidence="2 3">DGU6</strain>
    </source>
</reference>
<dbReference type="Proteomes" id="UP001497045">
    <property type="component" value="Unassembled WGS sequence"/>
</dbReference>
<accession>A0ABU9IFN8</accession>
<dbReference type="PROSITE" id="PS51257">
    <property type="entry name" value="PROKAR_LIPOPROTEIN"/>
    <property type="match status" value="1"/>
</dbReference>
<gene>
    <name evidence="2" type="ORF">AAEO60_11210</name>
</gene>
<dbReference type="EMBL" id="JBBYHV010000002">
    <property type="protein sequence ID" value="MEL1251240.1"/>
    <property type="molecule type" value="Genomic_DNA"/>
</dbReference>
<feature type="signal peptide" evidence="1">
    <location>
        <begin position="1"/>
        <end position="27"/>
    </location>
</feature>
<keyword evidence="1" id="KW-0732">Signal</keyword>
<protein>
    <submittedName>
        <fullName evidence="2">DUF6491 family protein</fullName>
    </submittedName>
</protein>
<comment type="caution">
    <text evidence="2">The sequence shown here is derived from an EMBL/GenBank/DDBJ whole genome shotgun (WGS) entry which is preliminary data.</text>
</comment>
<evidence type="ECO:0000256" key="1">
    <source>
        <dbReference type="SAM" id="SignalP"/>
    </source>
</evidence>
<sequence length="143" mass="15541">MVHIVPKTAAAALCSALALTACTPVDRAETDAQDPALANLDTSRACFFTREINGFSNAPNGPHGRDRLYVSTGVREQWLLETRGACPELDFSMQVGFDTRGRTSMCTGDLETLVVPDRVRGTVDRCPVEVLGRVIEQDDEAED</sequence>
<keyword evidence="3" id="KW-1185">Reference proteome</keyword>
<dbReference type="RefSeq" id="WP_341673800.1">
    <property type="nucleotide sequence ID" value="NZ_JBBYHV010000002.1"/>
</dbReference>
<evidence type="ECO:0000313" key="3">
    <source>
        <dbReference type="Proteomes" id="UP001497045"/>
    </source>
</evidence>
<dbReference type="Pfam" id="PF20101">
    <property type="entry name" value="DUF6491"/>
    <property type="match status" value="1"/>
</dbReference>